<gene>
    <name evidence="1" type="ORF">DAPPUDRAFT_310257</name>
</gene>
<dbReference type="AlphaFoldDB" id="E9FT01"/>
<accession>E9FT01</accession>
<protein>
    <submittedName>
        <fullName evidence="1">Uncharacterized protein</fullName>
    </submittedName>
</protein>
<organism evidence="1 2">
    <name type="scientific">Daphnia pulex</name>
    <name type="common">Water flea</name>
    <dbReference type="NCBI Taxonomy" id="6669"/>
    <lineage>
        <taxon>Eukaryota</taxon>
        <taxon>Metazoa</taxon>
        <taxon>Ecdysozoa</taxon>
        <taxon>Arthropoda</taxon>
        <taxon>Crustacea</taxon>
        <taxon>Branchiopoda</taxon>
        <taxon>Diplostraca</taxon>
        <taxon>Cladocera</taxon>
        <taxon>Anomopoda</taxon>
        <taxon>Daphniidae</taxon>
        <taxon>Daphnia</taxon>
    </lineage>
</organism>
<proteinExistence type="predicted"/>
<reference evidence="1 2" key="1">
    <citation type="journal article" date="2011" name="Science">
        <title>The ecoresponsive genome of Daphnia pulex.</title>
        <authorList>
            <person name="Colbourne J.K."/>
            <person name="Pfrender M.E."/>
            <person name="Gilbert D."/>
            <person name="Thomas W.K."/>
            <person name="Tucker A."/>
            <person name="Oakley T.H."/>
            <person name="Tokishita S."/>
            <person name="Aerts A."/>
            <person name="Arnold G.J."/>
            <person name="Basu M.K."/>
            <person name="Bauer D.J."/>
            <person name="Caceres C.E."/>
            <person name="Carmel L."/>
            <person name="Casola C."/>
            <person name="Choi J.H."/>
            <person name="Detter J.C."/>
            <person name="Dong Q."/>
            <person name="Dusheyko S."/>
            <person name="Eads B.D."/>
            <person name="Frohlich T."/>
            <person name="Geiler-Samerotte K.A."/>
            <person name="Gerlach D."/>
            <person name="Hatcher P."/>
            <person name="Jogdeo S."/>
            <person name="Krijgsveld J."/>
            <person name="Kriventseva E.V."/>
            <person name="Kultz D."/>
            <person name="Laforsch C."/>
            <person name="Lindquist E."/>
            <person name="Lopez J."/>
            <person name="Manak J.R."/>
            <person name="Muller J."/>
            <person name="Pangilinan J."/>
            <person name="Patwardhan R.P."/>
            <person name="Pitluck S."/>
            <person name="Pritham E.J."/>
            <person name="Rechtsteiner A."/>
            <person name="Rho M."/>
            <person name="Rogozin I.B."/>
            <person name="Sakarya O."/>
            <person name="Salamov A."/>
            <person name="Schaack S."/>
            <person name="Shapiro H."/>
            <person name="Shiga Y."/>
            <person name="Skalitzky C."/>
            <person name="Smith Z."/>
            <person name="Souvorov A."/>
            <person name="Sung W."/>
            <person name="Tang Z."/>
            <person name="Tsuchiya D."/>
            <person name="Tu H."/>
            <person name="Vos H."/>
            <person name="Wang M."/>
            <person name="Wolf Y.I."/>
            <person name="Yamagata H."/>
            <person name="Yamada T."/>
            <person name="Ye Y."/>
            <person name="Shaw J.R."/>
            <person name="Andrews J."/>
            <person name="Crease T.J."/>
            <person name="Tang H."/>
            <person name="Lucas S.M."/>
            <person name="Robertson H.M."/>
            <person name="Bork P."/>
            <person name="Koonin E.V."/>
            <person name="Zdobnov E.M."/>
            <person name="Grigoriev I.V."/>
            <person name="Lynch M."/>
            <person name="Boore J.L."/>
        </authorList>
    </citation>
    <scope>NUCLEOTIDE SEQUENCE [LARGE SCALE GENOMIC DNA]</scope>
</reference>
<sequence>MTFEIELKLVIVFQNPKTSCCETKVQVVCQQTIPVLLKITKFTWKTITLIWKMWISLHLMQIIESMEIIE</sequence>
<dbReference type="EMBL" id="GL732524">
    <property type="protein sequence ID" value="EFX89283.1"/>
    <property type="molecule type" value="Genomic_DNA"/>
</dbReference>
<name>E9FT01_DAPPU</name>
<evidence type="ECO:0000313" key="1">
    <source>
        <dbReference type="EMBL" id="EFX89283.1"/>
    </source>
</evidence>
<dbReference type="HOGENOM" id="CLU_2760372_0_0_1"/>
<dbReference type="Proteomes" id="UP000000305">
    <property type="component" value="Unassembled WGS sequence"/>
</dbReference>
<dbReference type="KEGG" id="dpx:DAPPUDRAFT_310257"/>
<dbReference type="InParanoid" id="E9FT01"/>
<keyword evidence="2" id="KW-1185">Reference proteome</keyword>
<evidence type="ECO:0000313" key="2">
    <source>
        <dbReference type="Proteomes" id="UP000000305"/>
    </source>
</evidence>